<dbReference type="RefSeq" id="XP_068349844.1">
    <property type="nucleotide sequence ID" value="XM_068511237.1"/>
</dbReference>
<dbReference type="PANTHER" id="PTHR46462">
    <property type="entry name" value="UPSET, ISOFORM A"/>
    <property type="match status" value="1"/>
</dbReference>
<feature type="domain" description="Zinc finger PHD-type" evidence="6">
    <location>
        <begin position="204"/>
        <end position="250"/>
    </location>
</feature>
<keyword evidence="3" id="KW-0862">Zinc</keyword>
<feature type="region of interest" description="Disordered" evidence="5">
    <location>
        <begin position="568"/>
        <end position="651"/>
    </location>
</feature>
<dbReference type="Proteomes" id="UP000179807">
    <property type="component" value="Unassembled WGS sequence"/>
</dbReference>
<evidence type="ECO:0000313" key="7">
    <source>
        <dbReference type="EMBL" id="OHS96707.1"/>
    </source>
</evidence>
<evidence type="ECO:0000256" key="1">
    <source>
        <dbReference type="ARBA" id="ARBA00022723"/>
    </source>
</evidence>
<dbReference type="SMART" id="SM00249">
    <property type="entry name" value="PHD"/>
    <property type="match status" value="2"/>
</dbReference>
<dbReference type="GeneID" id="94845941"/>
<dbReference type="InterPro" id="IPR013083">
    <property type="entry name" value="Znf_RING/FYVE/PHD"/>
</dbReference>
<dbReference type="OrthoDB" id="79252at2759"/>
<accession>A0A1J4JGD3</accession>
<keyword evidence="4" id="KW-0156">Chromatin regulator</keyword>
<evidence type="ECO:0000256" key="2">
    <source>
        <dbReference type="ARBA" id="ARBA00022771"/>
    </source>
</evidence>
<dbReference type="GO" id="GO:0006325">
    <property type="term" value="P:chromatin organization"/>
    <property type="evidence" value="ECO:0007669"/>
    <property type="project" value="UniProtKB-KW"/>
</dbReference>
<dbReference type="Pfam" id="PF20826">
    <property type="entry name" value="PHD_5"/>
    <property type="match status" value="1"/>
</dbReference>
<dbReference type="GO" id="GO:0008270">
    <property type="term" value="F:zinc ion binding"/>
    <property type="evidence" value="ECO:0007669"/>
    <property type="project" value="UniProtKB-KW"/>
</dbReference>
<feature type="compositionally biased region" description="Low complexity" evidence="5">
    <location>
        <begin position="582"/>
        <end position="597"/>
    </location>
</feature>
<dbReference type="AlphaFoldDB" id="A0A1J4JGD3"/>
<keyword evidence="8" id="KW-1185">Reference proteome</keyword>
<keyword evidence="1" id="KW-0479">Metal-binding</keyword>
<evidence type="ECO:0000256" key="5">
    <source>
        <dbReference type="SAM" id="MobiDB-lite"/>
    </source>
</evidence>
<name>A0A1J4JGD3_9EUKA</name>
<protein>
    <submittedName>
        <fullName evidence="7">PHD-finger family protein</fullName>
    </submittedName>
</protein>
<dbReference type="Gene3D" id="3.30.40.10">
    <property type="entry name" value="Zinc/RING finger domain, C3HC4 (zinc finger)"/>
    <property type="match status" value="2"/>
</dbReference>
<evidence type="ECO:0000313" key="8">
    <source>
        <dbReference type="Proteomes" id="UP000179807"/>
    </source>
</evidence>
<feature type="region of interest" description="Disordered" evidence="5">
    <location>
        <begin position="1"/>
        <end position="59"/>
    </location>
</feature>
<sequence length="741" mass="82776">MQPNNSQTSIPGPASANSPSDPAQSDPQPAANPTNNNSNNIINPPPPTTNAVASKPIVISRPKPKVHTFSVKSLLNDNNNNNNNNPNNQQKEPVLSVMSLLNDKTPMQVQAPRVPATAVAIRRPRTPQIPATKPQGTLPQPSLVTGSDNESWYLRCFCDIKNELGFMIQCEKCLNWQHAACINITQTTLPNNYTCPICAGKYIRCQCGENMNYKLPLIKCSKCGYYVHKRCEGLDPGPYFSANHVCTQCGGTPCQPPDVKLPLDTPFKNKVVTITQEVIDELHPSILSAPFASLLTTEFLDHDVSAFQFCEAVYNTHRAFFYLTHNTMTSYSMSKKRRGDVSFSFFKAVFYVLDVIFGMSQDVALQIFNSLSTLDIYIPFSMPTTLLQNNTNPIEFSDPAALACKSELEKSKHTPELTQVSFPNDLVLKRGVLMCQSALQPDQLIGVASGLIGLIEEFCYDNGADSHYYAISGTKFVLDARKMGAQLIHNFRRSLSPNCVLKLFKFNGLIYAGIFAGVSDVNGISRRTRREKFALPPDVELTLPLDFAPATIEELSDYMNWHLDDIELSNTTEPPSSPPPQQAQFSAKSPRASSPPKHVSRPSREERDGAAAMRQLERKKKRKQKEEKEQKLKNKRKLTEAKRTRGGSIKHNVDIPDSTLFAMMKQTVPEQYLFKLQPTEEEEIEDESEEIILNEKDIFNGDVDCGFLDDLMNAEIRPFAPIKIENPIDEMCELIQLDGFN</sequence>
<reference evidence="7" key="1">
    <citation type="submission" date="2016-10" db="EMBL/GenBank/DDBJ databases">
        <authorList>
            <person name="Benchimol M."/>
            <person name="Almeida L.G."/>
            <person name="Vasconcelos A.T."/>
            <person name="Perreira-Neves A."/>
            <person name="Rosa I.A."/>
            <person name="Tasca T."/>
            <person name="Bogo M.R."/>
            <person name="de Souza W."/>
        </authorList>
    </citation>
    <scope>NUCLEOTIDE SEQUENCE [LARGE SCALE GENOMIC DNA]</scope>
    <source>
        <strain evidence="7">K</strain>
    </source>
</reference>
<keyword evidence="2" id="KW-0863">Zinc-finger</keyword>
<dbReference type="InterPro" id="IPR011011">
    <property type="entry name" value="Znf_FYVE_PHD"/>
</dbReference>
<evidence type="ECO:0000256" key="4">
    <source>
        <dbReference type="ARBA" id="ARBA00022853"/>
    </source>
</evidence>
<dbReference type="InterPro" id="IPR001965">
    <property type="entry name" value="Znf_PHD"/>
</dbReference>
<proteinExistence type="predicted"/>
<feature type="compositionally biased region" description="Polar residues" evidence="5">
    <location>
        <begin position="1"/>
        <end position="10"/>
    </location>
</feature>
<feature type="compositionally biased region" description="Low complexity" evidence="5">
    <location>
        <begin position="13"/>
        <end position="42"/>
    </location>
</feature>
<organism evidence="7 8">
    <name type="scientific">Tritrichomonas foetus</name>
    <dbReference type="NCBI Taxonomy" id="1144522"/>
    <lineage>
        <taxon>Eukaryota</taxon>
        <taxon>Metamonada</taxon>
        <taxon>Parabasalia</taxon>
        <taxon>Tritrichomonadida</taxon>
        <taxon>Tritrichomonadidae</taxon>
        <taxon>Tritrichomonas</taxon>
    </lineage>
</organism>
<dbReference type="PANTHER" id="PTHR46462:SF3">
    <property type="entry name" value="UPSET, ISOFORM A"/>
    <property type="match status" value="1"/>
</dbReference>
<evidence type="ECO:0000259" key="6">
    <source>
        <dbReference type="SMART" id="SM00249"/>
    </source>
</evidence>
<feature type="domain" description="Zinc finger PHD-type" evidence="6">
    <location>
        <begin position="155"/>
        <end position="199"/>
    </location>
</feature>
<gene>
    <name evidence="7" type="ORF">TRFO_37117</name>
</gene>
<dbReference type="EMBL" id="MLAK01001159">
    <property type="protein sequence ID" value="OHS96707.1"/>
    <property type="molecule type" value="Genomic_DNA"/>
</dbReference>
<dbReference type="SUPFAM" id="SSF57903">
    <property type="entry name" value="FYVE/PHD zinc finger"/>
    <property type="match status" value="2"/>
</dbReference>
<evidence type="ECO:0000256" key="3">
    <source>
        <dbReference type="ARBA" id="ARBA00022833"/>
    </source>
</evidence>
<feature type="compositionally biased region" description="Basic and acidic residues" evidence="5">
    <location>
        <begin position="624"/>
        <end position="643"/>
    </location>
</feature>
<comment type="caution">
    <text evidence="7">The sequence shown here is derived from an EMBL/GenBank/DDBJ whole genome shotgun (WGS) entry which is preliminary data.</text>
</comment>
<dbReference type="VEuPathDB" id="TrichDB:TRFO_37117"/>